<evidence type="ECO:0000256" key="2">
    <source>
        <dbReference type="ARBA" id="ARBA00023037"/>
    </source>
</evidence>
<accession>A0A091ES00</accession>
<feature type="non-terminal residue" evidence="5">
    <location>
        <position position="1"/>
    </location>
</feature>
<dbReference type="GO" id="GO:0016020">
    <property type="term" value="C:membrane"/>
    <property type="evidence" value="ECO:0007669"/>
    <property type="project" value="UniProtKB-SubCell"/>
</dbReference>
<dbReference type="Proteomes" id="UP000028990">
    <property type="component" value="Unassembled WGS sequence"/>
</dbReference>
<keyword evidence="2 5" id="KW-0401">Integrin</keyword>
<keyword evidence="4" id="KW-0325">Glycoprotein</keyword>
<organism evidence="5 6">
    <name type="scientific">Fukomys damarensis</name>
    <name type="common">Damaraland mole rat</name>
    <name type="synonym">Cryptomys damarensis</name>
    <dbReference type="NCBI Taxonomy" id="885580"/>
    <lineage>
        <taxon>Eukaryota</taxon>
        <taxon>Metazoa</taxon>
        <taxon>Chordata</taxon>
        <taxon>Craniata</taxon>
        <taxon>Vertebrata</taxon>
        <taxon>Euteleostomi</taxon>
        <taxon>Mammalia</taxon>
        <taxon>Eutheria</taxon>
        <taxon>Euarchontoglires</taxon>
        <taxon>Glires</taxon>
        <taxon>Rodentia</taxon>
        <taxon>Hystricomorpha</taxon>
        <taxon>Bathyergidae</taxon>
        <taxon>Fukomys</taxon>
    </lineage>
</organism>
<protein>
    <submittedName>
        <fullName evidence="5">Integrin alpha-X</fullName>
    </submittedName>
</protein>
<evidence type="ECO:0000313" key="6">
    <source>
        <dbReference type="Proteomes" id="UP000028990"/>
    </source>
</evidence>
<evidence type="ECO:0000256" key="1">
    <source>
        <dbReference type="ARBA" id="ARBA00004479"/>
    </source>
</evidence>
<sequence length="123" mass="13659">NQQQLRSLRLMCDSAPVGIRGTRSTRCSINHLILRGGTQITFSVTFDVSPKAVLGDWLLVTANVSSENNTPRTSKTTFQRELPVKYAVYTVISRCPKGYVLPHSNWVKWVFSPHAAVGIPGLF</sequence>
<reference evidence="5 6" key="1">
    <citation type="submission" date="2013-11" db="EMBL/GenBank/DDBJ databases">
        <title>The Damaraland mole rat (Fukomys damarensis) genome and evolution of African mole rats.</title>
        <authorList>
            <person name="Gladyshev V.N."/>
            <person name="Fang X."/>
        </authorList>
    </citation>
    <scope>NUCLEOTIDE SEQUENCE [LARGE SCALE GENOMIC DNA]</scope>
    <source>
        <tissue evidence="5">Liver</tissue>
    </source>
</reference>
<proteinExistence type="predicted"/>
<dbReference type="eggNOG" id="KOG3637">
    <property type="taxonomic scope" value="Eukaryota"/>
</dbReference>
<keyword evidence="3" id="KW-0472">Membrane</keyword>
<name>A0A091ES00_FUKDA</name>
<dbReference type="AlphaFoldDB" id="A0A091ES00"/>
<gene>
    <name evidence="5" type="ORF">H920_00029</name>
</gene>
<keyword evidence="6" id="KW-1185">Reference proteome</keyword>
<evidence type="ECO:0000256" key="4">
    <source>
        <dbReference type="ARBA" id="ARBA00023180"/>
    </source>
</evidence>
<evidence type="ECO:0000313" key="5">
    <source>
        <dbReference type="EMBL" id="KFO38566.1"/>
    </source>
</evidence>
<dbReference type="Gene3D" id="2.60.40.1510">
    <property type="entry name" value="ntegrin, alpha v. Chain A, domain 3"/>
    <property type="match status" value="1"/>
</dbReference>
<dbReference type="EMBL" id="KN108395">
    <property type="protein sequence ID" value="KFO38566.1"/>
    <property type="molecule type" value="Genomic_DNA"/>
</dbReference>
<evidence type="ECO:0000256" key="3">
    <source>
        <dbReference type="ARBA" id="ARBA00023136"/>
    </source>
</evidence>
<dbReference type="InterPro" id="IPR032695">
    <property type="entry name" value="Integrin_dom_sf"/>
</dbReference>
<comment type="subcellular location">
    <subcellularLocation>
        <location evidence="1">Membrane</location>
        <topology evidence="1">Single-pass type I membrane protein</topology>
    </subcellularLocation>
</comment>
<dbReference type="SUPFAM" id="SSF69179">
    <property type="entry name" value="Integrin domains"/>
    <property type="match status" value="1"/>
</dbReference>
<dbReference type="GO" id="GO:0007229">
    <property type="term" value="P:integrin-mediated signaling pathway"/>
    <property type="evidence" value="ECO:0007669"/>
    <property type="project" value="UniProtKB-KW"/>
</dbReference>